<feature type="transmembrane region" description="Helical" evidence="1">
    <location>
        <begin position="48"/>
        <end position="68"/>
    </location>
</feature>
<sequence length="272" mass="30803">MKKILQVLNVVTLLFTIGINYLFNGQQGKASIADISAKYDNLLTPAGYAFGIWGLIYLFLIAFAVYQAADLFRKDLKRDFILRIGWWFIIANLANAAWVWAFTSDQPGLSLLIMLVIFFSLLKIVINTRMEKWDAPNPVIFYIWWPFSLYFGWITVALIINVSAYLTAIHWTGAPVSTEIWAVLVLLIAAFIFVAMTWTRNMREYANVGVWGIVGIAVKNWGLHPLVTWTAIAVSVMIFISASAHGHLNRATGPFTKRDRSKLLNDYGESEQ</sequence>
<gene>
    <name evidence="2" type="ORF">SAMN06265348_110210</name>
</gene>
<feature type="transmembrane region" description="Helical" evidence="1">
    <location>
        <begin position="139"/>
        <end position="160"/>
    </location>
</feature>
<name>A0A521F5V6_9SPHI</name>
<dbReference type="PANTHER" id="PTHR33802">
    <property type="entry name" value="SI:CH211-161H7.5-RELATED"/>
    <property type="match status" value="1"/>
</dbReference>
<dbReference type="RefSeq" id="WP_142529914.1">
    <property type="nucleotide sequence ID" value="NZ_CBCSJO010000010.1"/>
</dbReference>
<organism evidence="2 3">
    <name type="scientific">Pedobacter westerhofensis</name>
    <dbReference type="NCBI Taxonomy" id="425512"/>
    <lineage>
        <taxon>Bacteria</taxon>
        <taxon>Pseudomonadati</taxon>
        <taxon>Bacteroidota</taxon>
        <taxon>Sphingobacteriia</taxon>
        <taxon>Sphingobacteriales</taxon>
        <taxon>Sphingobacteriaceae</taxon>
        <taxon>Pedobacter</taxon>
    </lineage>
</organism>
<evidence type="ECO:0000313" key="3">
    <source>
        <dbReference type="Proteomes" id="UP000320300"/>
    </source>
</evidence>
<dbReference type="EMBL" id="FXTN01000010">
    <property type="protein sequence ID" value="SMO91598.1"/>
    <property type="molecule type" value="Genomic_DNA"/>
</dbReference>
<proteinExistence type="predicted"/>
<reference evidence="2 3" key="1">
    <citation type="submission" date="2017-05" db="EMBL/GenBank/DDBJ databases">
        <authorList>
            <person name="Varghese N."/>
            <person name="Submissions S."/>
        </authorList>
    </citation>
    <scope>NUCLEOTIDE SEQUENCE [LARGE SCALE GENOMIC DNA]</scope>
    <source>
        <strain evidence="2 3">DSM 19036</strain>
    </source>
</reference>
<evidence type="ECO:0000313" key="2">
    <source>
        <dbReference type="EMBL" id="SMO91598.1"/>
    </source>
</evidence>
<protein>
    <recommendedName>
        <fullName evidence="4">TspO and MBR related proteins</fullName>
    </recommendedName>
</protein>
<feature type="transmembrane region" description="Helical" evidence="1">
    <location>
        <begin position="7"/>
        <end position="23"/>
    </location>
</feature>
<keyword evidence="1" id="KW-0812">Transmembrane</keyword>
<feature type="transmembrane region" description="Helical" evidence="1">
    <location>
        <begin position="80"/>
        <end position="102"/>
    </location>
</feature>
<keyword evidence="1" id="KW-0472">Membrane</keyword>
<keyword evidence="1" id="KW-1133">Transmembrane helix</keyword>
<accession>A0A521F5V6</accession>
<dbReference type="Proteomes" id="UP000320300">
    <property type="component" value="Unassembled WGS sequence"/>
</dbReference>
<feature type="transmembrane region" description="Helical" evidence="1">
    <location>
        <begin position="108"/>
        <end position="127"/>
    </location>
</feature>
<keyword evidence="3" id="KW-1185">Reference proteome</keyword>
<feature type="transmembrane region" description="Helical" evidence="1">
    <location>
        <begin position="205"/>
        <end position="223"/>
    </location>
</feature>
<dbReference type="OrthoDB" id="5189031at2"/>
<feature type="transmembrane region" description="Helical" evidence="1">
    <location>
        <begin position="229"/>
        <end position="248"/>
    </location>
</feature>
<feature type="transmembrane region" description="Helical" evidence="1">
    <location>
        <begin position="180"/>
        <end position="198"/>
    </location>
</feature>
<evidence type="ECO:0008006" key="4">
    <source>
        <dbReference type="Google" id="ProtNLM"/>
    </source>
</evidence>
<dbReference type="PANTHER" id="PTHR33802:SF1">
    <property type="entry name" value="XK-RELATED PROTEIN"/>
    <property type="match status" value="1"/>
</dbReference>
<dbReference type="AlphaFoldDB" id="A0A521F5V6"/>
<evidence type="ECO:0000256" key="1">
    <source>
        <dbReference type="SAM" id="Phobius"/>
    </source>
</evidence>